<dbReference type="AlphaFoldDB" id="A0A0A2SQ83"/>
<dbReference type="PANTHER" id="PTHR37426">
    <property type="entry name" value="RIBOSOMAL RNA LARGE SUBUNIT METHYLTRANSFERASE J"/>
    <property type="match status" value="1"/>
</dbReference>
<dbReference type="RefSeq" id="WP_035890462.1">
    <property type="nucleotide sequence ID" value="NZ_JNCF01000037.1"/>
</dbReference>
<comment type="similarity">
    <text evidence="1">Belongs to the RlmJ family.</text>
</comment>
<evidence type="ECO:0000256" key="1">
    <source>
        <dbReference type="HAMAP-Rule" id="MF_00934"/>
    </source>
</evidence>
<accession>A0A0A2SQ83</accession>
<comment type="catalytic activity">
    <reaction evidence="1">
        <text>adenosine(2030) in 23S rRNA + S-adenosyl-L-methionine = N(6)-methyladenosine(2030) in 23S rRNA + S-adenosyl-L-homocysteine + H(+)</text>
        <dbReference type="Rhea" id="RHEA:43736"/>
        <dbReference type="Rhea" id="RHEA-COMP:10668"/>
        <dbReference type="Rhea" id="RHEA-COMP:10669"/>
        <dbReference type="ChEBI" id="CHEBI:15378"/>
        <dbReference type="ChEBI" id="CHEBI:57856"/>
        <dbReference type="ChEBI" id="CHEBI:59789"/>
        <dbReference type="ChEBI" id="CHEBI:74411"/>
        <dbReference type="ChEBI" id="CHEBI:74449"/>
        <dbReference type="EC" id="2.1.1.266"/>
    </reaction>
</comment>
<dbReference type="SUPFAM" id="SSF53335">
    <property type="entry name" value="S-adenosyl-L-methionine-dependent methyltransferases"/>
    <property type="match status" value="1"/>
</dbReference>
<keyword evidence="1" id="KW-0808">Transferase</keyword>
<keyword evidence="1" id="KW-0489">Methyltransferase</keyword>
<keyword evidence="1" id="KW-0949">S-adenosyl-L-methionine</keyword>
<gene>
    <name evidence="1" type="primary">rlmJ</name>
    <name evidence="2" type="ORF">EP47_05260</name>
</gene>
<dbReference type="Gene3D" id="3.40.50.150">
    <property type="entry name" value="Vaccinia Virus protein VP39"/>
    <property type="match status" value="1"/>
</dbReference>
<comment type="subunit">
    <text evidence="1">Monomer.</text>
</comment>
<keyword evidence="1" id="KW-0694">RNA-binding</keyword>
<dbReference type="HAMAP" id="MF_00934">
    <property type="entry name" value="23SrRNA_methyltr_J"/>
    <property type="match status" value="1"/>
</dbReference>
<dbReference type="GO" id="GO:0070475">
    <property type="term" value="P:rRNA base methylation"/>
    <property type="evidence" value="ECO:0007669"/>
    <property type="project" value="UniProtKB-UniRule"/>
</dbReference>
<reference evidence="2 3" key="1">
    <citation type="submission" date="2014-05" db="EMBL/GenBank/DDBJ databases">
        <authorList>
            <person name="Rizzardi K."/>
            <person name="Winiecka-Krusnell J."/>
            <person name="Ramliden M."/>
            <person name="Alm E."/>
            <person name="Andersson S."/>
            <person name="Byfors S."/>
        </authorList>
    </citation>
    <scope>NUCLEOTIDE SEQUENCE [LARGE SCALE GENOMIC DNA]</scope>
    <source>
        <strain evidence="2 3">LEGN</strain>
    </source>
</reference>
<dbReference type="EC" id="2.1.1.266" evidence="1"/>
<feature type="binding site" evidence="1">
    <location>
        <position position="165"/>
    </location>
    <ligand>
        <name>S-adenosyl-L-methionine</name>
        <dbReference type="ChEBI" id="CHEBI:59789"/>
    </ligand>
</feature>
<dbReference type="PANTHER" id="PTHR37426:SF1">
    <property type="entry name" value="RIBOSOMAL RNA LARGE SUBUNIT METHYLTRANSFERASE J"/>
    <property type="match status" value="1"/>
</dbReference>
<keyword evidence="3" id="KW-1185">Reference proteome</keyword>
<feature type="binding site" evidence="1">
    <location>
        <position position="19"/>
    </location>
    <ligand>
        <name>S-adenosyl-L-methionine</name>
        <dbReference type="ChEBI" id="CHEBI:59789"/>
    </ligand>
</feature>
<dbReference type="EMBL" id="JNCF01000037">
    <property type="protein sequence ID" value="KGP62877.1"/>
    <property type="molecule type" value="Genomic_DNA"/>
</dbReference>
<dbReference type="STRING" id="1498499.EP47_05260"/>
<sequence>MLSYQHGYHAGNFADVVKHIALTRLLVYLTHKDKPLFYLETHSGRGLYDLKDKQAIKTEEYKQGINLIWSDRKNLPPVFFEYLEIINQINHGLQLRYYPGSPYLASSRLRLKDRLYFCELHPTEYNALLQIPHFNKKIHINHTDGILMLKALLPPLEKRGLIFIDPSYERKEEYKEIPAAMKNAYSRFTTGVFCIWYPIVKKVWAEQFLKGMRELNANAIRIEFHLDELSGQGMNGCGLWIINPPHTFSSDMQTILNTLKSYFNPGLSSYIIESSSKKCK</sequence>
<feature type="active site" description="Proton acceptor" evidence="1">
    <location>
        <position position="165"/>
    </location>
</feature>
<dbReference type="GO" id="GO:0036307">
    <property type="term" value="F:23S rRNA (adenine(2030)-N(6))-methyltransferase activity"/>
    <property type="evidence" value="ECO:0007669"/>
    <property type="project" value="UniProtKB-UniRule"/>
</dbReference>
<dbReference type="GO" id="GO:0003723">
    <property type="term" value="F:RNA binding"/>
    <property type="evidence" value="ECO:0007669"/>
    <property type="project" value="UniProtKB-UniRule"/>
</dbReference>
<dbReference type="GO" id="GO:0005829">
    <property type="term" value="C:cytosol"/>
    <property type="evidence" value="ECO:0007669"/>
    <property type="project" value="TreeGrafter"/>
</dbReference>
<dbReference type="InterPro" id="IPR007473">
    <property type="entry name" value="RlmJ"/>
</dbReference>
<feature type="binding site" evidence="1">
    <location>
        <position position="119"/>
    </location>
    <ligand>
        <name>S-adenosyl-L-methionine</name>
        <dbReference type="ChEBI" id="CHEBI:59789"/>
    </ligand>
</feature>
<protein>
    <recommendedName>
        <fullName evidence="1">Ribosomal RNA large subunit methyltransferase J</fullName>
        <ecNumber evidence="1">2.1.1.266</ecNumber>
    </recommendedName>
    <alternativeName>
        <fullName evidence="1">23S rRNA (adenine(2030)-N6)-methyltransferase</fullName>
    </alternativeName>
    <alternativeName>
        <fullName evidence="1">23S rRNA m6A2030 methyltransferase</fullName>
    </alternativeName>
</protein>
<evidence type="ECO:0000313" key="2">
    <source>
        <dbReference type="EMBL" id="KGP62877.1"/>
    </source>
</evidence>
<evidence type="ECO:0000313" key="3">
    <source>
        <dbReference type="Proteomes" id="UP000054422"/>
    </source>
</evidence>
<dbReference type="OrthoDB" id="9791274at2"/>
<dbReference type="Pfam" id="PF04378">
    <property type="entry name" value="RsmJ"/>
    <property type="match status" value="1"/>
</dbReference>
<organism evidence="2 3">
    <name type="scientific">Legionella norrlandica</name>
    <dbReference type="NCBI Taxonomy" id="1498499"/>
    <lineage>
        <taxon>Bacteria</taxon>
        <taxon>Pseudomonadati</taxon>
        <taxon>Pseudomonadota</taxon>
        <taxon>Gammaproteobacteria</taxon>
        <taxon>Legionellales</taxon>
        <taxon>Legionellaceae</taxon>
        <taxon>Legionella</taxon>
    </lineage>
</organism>
<keyword evidence="1" id="KW-0698">rRNA processing</keyword>
<name>A0A0A2SQ83_9GAMM</name>
<comment type="function">
    <text evidence="1">Specifically methylates the adenine in position 2030 of 23S rRNA.</text>
</comment>
<proteinExistence type="inferred from homology"/>
<dbReference type="Proteomes" id="UP000054422">
    <property type="component" value="Unassembled WGS sequence"/>
</dbReference>
<feature type="binding site" evidence="1">
    <location>
        <begin position="144"/>
        <end position="145"/>
    </location>
    <ligand>
        <name>S-adenosyl-L-methionine</name>
        <dbReference type="ChEBI" id="CHEBI:59789"/>
    </ligand>
</feature>
<feature type="binding site" evidence="1">
    <location>
        <position position="42"/>
    </location>
    <ligand>
        <name>S-adenosyl-L-methionine</name>
        <dbReference type="ChEBI" id="CHEBI:59789"/>
    </ligand>
</feature>
<feature type="binding site" evidence="1">
    <location>
        <position position="101"/>
    </location>
    <ligand>
        <name>S-adenosyl-L-methionine</name>
        <dbReference type="ChEBI" id="CHEBI:59789"/>
    </ligand>
</feature>
<dbReference type="InterPro" id="IPR029063">
    <property type="entry name" value="SAM-dependent_MTases_sf"/>
</dbReference>
<comment type="caution">
    <text evidence="2">The sequence shown here is derived from an EMBL/GenBank/DDBJ whole genome shotgun (WGS) entry which is preliminary data.</text>
</comment>
<feature type="site" description="Interaction with substrate rRNA" evidence="1">
    <location>
        <position position="4"/>
    </location>
</feature>